<keyword evidence="2" id="KW-1185">Reference proteome</keyword>
<protein>
    <recommendedName>
        <fullName evidence="3">AMP-dependent synthetase/ligase domain-containing protein</fullName>
    </recommendedName>
</protein>
<evidence type="ECO:0008006" key="3">
    <source>
        <dbReference type="Google" id="ProtNLM"/>
    </source>
</evidence>
<evidence type="ECO:0000313" key="1">
    <source>
        <dbReference type="EMBL" id="ORX80645.1"/>
    </source>
</evidence>
<dbReference type="SUPFAM" id="SSF56801">
    <property type="entry name" value="Acetyl-CoA synthetase-like"/>
    <property type="match status" value="1"/>
</dbReference>
<reference evidence="1 2" key="1">
    <citation type="submission" date="2016-08" db="EMBL/GenBank/DDBJ databases">
        <title>A Parts List for Fungal Cellulosomes Revealed by Comparative Genomics.</title>
        <authorList>
            <consortium name="DOE Joint Genome Institute"/>
            <person name="Haitjema C.H."/>
            <person name="Gilmore S.P."/>
            <person name="Henske J.K."/>
            <person name="Solomon K.V."/>
            <person name="De Groot R."/>
            <person name="Kuo A."/>
            <person name="Mondo S.J."/>
            <person name="Salamov A.A."/>
            <person name="Labutti K."/>
            <person name="Zhao Z."/>
            <person name="Chiniquy J."/>
            <person name="Barry K."/>
            <person name="Brewer H.M."/>
            <person name="Purvine S.O."/>
            <person name="Wright A.T."/>
            <person name="Boxma B."/>
            <person name="Van Alen T."/>
            <person name="Hackstein J.H."/>
            <person name="Baker S.E."/>
            <person name="Grigoriev I.V."/>
            <person name="O'Malley M.A."/>
        </authorList>
    </citation>
    <scope>NUCLEOTIDE SEQUENCE [LARGE SCALE GENOMIC DNA]</scope>
    <source>
        <strain evidence="1 2">S4</strain>
    </source>
</reference>
<dbReference type="OrthoDB" id="4920779at2759"/>
<dbReference type="STRING" id="1754192.A0A1Y1X4S4"/>
<evidence type="ECO:0000313" key="2">
    <source>
        <dbReference type="Proteomes" id="UP000193944"/>
    </source>
</evidence>
<dbReference type="AlphaFoldDB" id="A0A1Y1X4S4"/>
<name>A0A1Y1X4S4_9FUNG</name>
<sequence length="241" mass="28557">MKYSLMKKIENMLEINNDFNKKNGTNIFKFEIDFNIIENENEYLISIEYYIRELNEMKEINPKMFFFSNSQNIIDKLLLINKNYKVYDVQQHEYKSNINSIENINELDDICYVLLASRTIGKPKGTFITHFNIYNEIDFINIIPTRFKLFMNYEEFRRAIENVKIIYLGGESLSVNLCKHLLDIAIKLITDIENAKITIDRPIRNSNIYILDKYLKSDPFRIEGEIFIGGYNVGKGYLNCE</sequence>
<gene>
    <name evidence="1" type="ORF">BCR32DRAFT_280346</name>
</gene>
<dbReference type="Proteomes" id="UP000193944">
    <property type="component" value="Unassembled WGS sequence"/>
</dbReference>
<proteinExistence type="predicted"/>
<comment type="caution">
    <text evidence="1">The sequence shown here is derived from an EMBL/GenBank/DDBJ whole genome shotgun (WGS) entry which is preliminary data.</text>
</comment>
<dbReference type="InterPro" id="IPR042099">
    <property type="entry name" value="ANL_N_sf"/>
</dbReference>
<accession>A0A1Y1X4S4</accession>
<organism evidence="1 2">
    <name type="scientific">Anaeromyces robustus</name>
    <dbReference type="NCBI Taxonomy" id="1754192"/>
    <lineage>
        <taxon>Eukaryota</taxon>
        <taxon>Fungi</taxon>
        <taxon>Fungi incertae sedis</taxon>
        <taxon>Chytridiomycota</taxon>
        <taxon>Chytridiomycota incertae sedis</taxon>
        <taxon>Neocallimastigomycetes</taxon>
        <taxon>Neocallimastigales</taxon>
        <taxon>Neocallimastigaceae</taxon>
        <taxon>Anaeromyces</taxon>
    </lineage>
</organism>
<dbReference type="EMBL" id="MCFG01000139">
    <property type="protein sequence ID" value="ORX80645.1"/>
    <property type="molecule type" value="Genomic_DNA"/>
</dbReference>
<dbReference type="Gene3D" id="3.40.50.12780">
    <property type="entry name" value="N-terminal domain of ligase-like"/>
    <property type="match status" value="1"/>
</dbReference>
<reference evidence="1 2" key="2">
    <citation type="submission" date="2016-08" db="EMBL/GenBank/DDBJ databases">
        <title>Pervasive Adenine N6-methylation of Active Genes in Fungi.</title>
        <authorList>
            <consortium name="DOE Joint Genome Institute"/>
            <person name="Mondo S.J."/>
            <person name="Dannebaum R.O."/>
            <person name="Kuo R.C."/>
            <person name="Labutti K."/>
            <person name="Haridas S."/>
            <person name="Kuo A."/>
            <person name="Salamov A."/>
            <person name="Ahrendt S.R."/>
            <person name="Lipzen A."/>
            <person name="Sullivan W."/>
            <person name="Andreopoulos W.B."/>
            <person name="Clum A."/>
            <person name="Lindquist E."/>
            <person name="Daum C."/>
            <person name="Ramamoorthy G.K."/>
            <person name="Gryganskyi A."/>
            <person name="Culley D."/>
            <person name="Magnuson J.K."/>
            <person name="James T.Y."/>
            <person name="O'Malley M.A."/>
            <person name="Stajich J.E."/>
            <person name="Spatafora J.W."/>
            <person name="Visel A."/>
            <person name="Grigoriev I.V."/>
        </authorList>
    </citation>
    <scope>NUCLEOTIDE SEQUENCE [LARGE SCALE GENOMIC DNA]</scope>
    <source>
        <strain evidence="1 2">S4</strain>
    </source>
</reference>